<evidence type="ECO:0000256" key="1">
    <source>
        <dbReference type="SAM" id="Phobius"/>
    </source>
</evidence>
<protein>
    <submittedName>
        <fullName evidence="2">Uncharacterized protein</fullName>
    </submittedName>
</protein>
<proteinExistence type="predicted"/>
<name>A0A7G5EG54_9BURK</name>
<dbReference type="Proteomes" id="UP000515240">
    <property type="component" value="Chromosome"/>
</dbReference>
<feature type="transmembrane region" description="Helical" evidence="1">
    <location>
        <begin position="25"/>
        <end position="50"/>
    </location>
</feature>
<sequence>MNEEATQLKVDGESANPIDADKDIIVWRTAMLGATMLCFFLYFVSFCFAWNPKDTDDFYKGWSALGTFIGGVLGPLVAFAAFYWLTESVKIQRVELKKAHEALMESAAAQKEQSEGSKKLVRINALSAIADLADAQLNRINQRILEIDTILEGDSKLGELSNDAYASLKSQRKTLVTQAVNFAGERERYIEEMKSLAH</sequence>
<feature type="transmembrane region" description="Helical" evidence="1">
    <location>
        <begin position="62"/>
        <end position="85"/>
    </location>
</feature>
<evidence type="ECO:0000313" key="3">
    <source>
        <dbReference type="Proteomes" id="UP000515240"/>
    </source>
</evidence>
<organism evidence="2 3">
    <name type="scientific">Comamonas piscis</name>
    <dbReference type="NCBI Taxonomy" id="1562974"/>
    <lineage>
        <taxon>Bacteria</taxon>
        <taxon>Pseudomonadati</taxon>
        <taxon>Pseudomonadota</taxon>
        <taxon>Betaproteobacteria</taxon>
        <taxon>Burkholderiales</taxon>
        <taxon>Comamonadaceae</taxon>
        <taxon>Comamonas</taxon>
    </lineage>
</organism>
<reference evidence="2 3" key="1">
    <citation type="journal article" date="2020" name="G3 (Bethesda)">
        <title>CeMbio - The Caenorhabditis elegans Microbiome Resource.</title>
        <authorList>
            <person name="Dirksen P."/>
            <person name="Assie A."/>
            <person name="Zimmermann J."/>
            <person name="Zhang F."/>
            <person name="Tietje A.M."/>
            <person name="Marsh S.A."/>
            <person name="Felix M.A."/>
            <person name="Shapira M."/>
            <person name="Kaleta C."/>
            <person name="Schulenburg H."/>
            <person name="Samuel B."/>
        </authorList>
    </citation>
    <scope>NUCLEOTIDE SEQUENCE [LARGE SCALE GENOMIC DNA]</scope>
    <source>
        <strain evidence="2 3">BIGb0172</strain>
    </source>
</reference>
<dbReference type="KEGG" id="cpis:HS961_09070"/>
<accession>A0A7G5EG54</accession>
<evidence type="ECO:0000313" key="2">
    <source>
        <dbReference type="EMBL" id="QMV72979.1"/>
    </source>
</evidence>
<gene>
    <name evidence="2" type="ORF">HS961_09070</name>
</gene>
<dbReference type="EMBL" id="CP058554">
    <property type="protein sequence ID" value="QMV72979.1"/>
    <property type="molecule type" value="Genomic_DNA"/>
</dbReference>
<keyword evidence="1" id="KW-0812">Transmembrane</keyword>
<dbReference type="RefSeq" id="WP_182327385.1">
    <property type="nucleotide sequence ID" value="NZ_CP058554.1"/>
</dbReference>
<keyword evidence="1" id="KW-1133">Transmembrane helix</keyword>
<keyword evidence="3" id="KW-1185">Reference proteome</keyword>
<dbReference type="AlphaFoldDB" id="A0A7G5EG54"/>
<keyword evidence="1" id="KW-0472">Membrane</keyword>